<dbReference type="Gene3D" id="1.10.10.10">
    <property type="entry name" value="Winged helix-like DNA-binding domain superfamily/Winged helix DNA-binding domain"/>
    <property type="match status" value="1"/>
</dbReference>
<dbReference type="Gene3D" id="3.40.190.10">
    <property type="entry name" value="Periplasmic binding protein-like II"/>
    <property type="match status" value="2"/>
</dbReference>
<evidence type="ECO:0000259" key="5">
    <source>
        <dbReference type="PROSITE" id="PS50931"/>
    </source>
</evidence>
<dbReference type="InterPro" id="IPR005119">
    <property type="entry name" value="LysR_subst-bd"/>
</dbReference>
<dbReference type="SUPFAM" id="SSF53850">
    <property type="entry name" value="Periplasmic binding protein-like II"/>
    <property type="match status" value="1"/>
</dbReference>
<dbReference type="PANTHER" id="PTHR30126:SF39">
    <property type="entry name" value="HTH-TYPE TRANSCRIPTIONAL REGULATOR CYSL"/>
    <property type="match status" value="1"/>
</dbReference>
<dbReference type="RefSeq" id="WP_271090399.1">
    <property type="nucleotide sequence ID" value="NZ_JAPJZH010000008.1"/>
</dbReference>
<keyword evidence="7" id="KW-1185">Reference proteome</keyword>
<evidence type="ECO:0000313" key="7">
    <source>
        <dbReference type="Proteomes" id="UP001148313"/>
    </source>
</evidence>
<evidence type="ECO:0000256" key="3">
    <source>
        <dbReference type="ARBA" id="ARBA00023125"/>
    </source>
</evidence>
<dbReference type="EMBL" id="JAPJZH010000008">
    <property type="protein sequence ID" value="MDA4846627.1"/>
    <property type="molecule type" value="Genomic_DNA"/>
</dbReference>
<evidence type="ECO:0000256" key="1">
    <source>
        <dbReference type="ARBA" id="ARBA00009437"/>
    </source>
</evidence>
<dbReference type="InterPro" id="IPR036390">
    <property type="entry name" value="WH_DNA-bd_sf"/>
</dbReference>
<dbReference type="InterPro" id="IPR000847">
    <property type="entry name" value="LysR_HTH_N"/>
</dbReference>
<dbReference type="Pfam" id="PF00126">
    <property type="entry name" value="HTH_1"/>
    <property type="match status" value="1"/>
</dbReference>
<accession>A0ABT4VPI3</accession>
<evidence type="ECO:0000256" key="4">
    <source>
        <dbReference type="ARBA" id="ARBA00023163"/>
    </source>
</evidence>
<name>A0ABT4VPI3_9HYPH</name>
<feature type="domain" description="HTH lysR-type" evidence="5">
    <location>
        <begin position="6"/>
        <end position="63"/>
    </location>
</feature>
<keyword evidence="3" id="KW-0238">DNA-binding</keyword>
<dbReference type="InterPro" id="IPR036388">
    <property type="entry name" value="WH-like_DNA-bd_sf"/>
</dbReference>
<keyword evidence="2" id="KW-0805">Transcription regulation</keyword>
<protein>
    <submittedName>
        <fullName evidence="6">LysR family transcriptional regulator</fullName>
    </submittedName>
</protein>
<dbReference type="Proteomes" id="UP001148313">
    <property type="component" value="Unassembled WGS sequence"/>
</dbReference>
<evidence type="ECO:0000256" key="2">
    <source>
        <dbReference type="ARBA" id="ARBA00023015"/>
    </source>
</evidence>
<organism evidence="6 7">
    <name type="scientific">Hoeflea poritis</name>
    <dbReference type="NCBI Taxonomy" id="2993659"/>
    <lineage>
        <taxon>Bacteria</taxon>
        <taxon>Pseudomonadati</taxon>
        <taxon>Pseudomonadota</taxon>
        <taxon>Alphaproteobacteria</taxon>
        <taxon>Hyphomicrobiales</taxon>
        <taxon>Rhizobiaceae</taxon>
        <taxon>Hoeflea</taxon>
    </lineage>
</organism>
<keyword evidence="4" id="KW-0804">Transcription</keyword>
<dbReference type="SUPFAM" id="SSF46785">
    <property type="entry name" value="Winged helix' DNA-binding domain"/>
    <property type="match status" value="1"/>
</dbReference>
<comment type="caution">
    <text evidence="6">The sequence shown here is derived from an EMBL/GenBank/DDBJ whole genome shotgun (WGS) entry which is preliminary data.</text>
</comment>
<dbReference type="PROSITE" id="PS50931">
    <property type="entry name" value="HTH_LYSR"/>
    <property type="match status" value="1"/>
</dbReference>
<dbReference type="Pfam" id="PF03466">
    <property type="entry name" value="LysR_substrate"/>
    <property type="match status" value="1"/>
</dbReference>
<dbReference type="PANTHER" id="PTHR30126">
    <property type="entry name" value="HTH-TYPE TRANSCRIPTIONAL REGULATOR"/>
    <property type="match status" value="1"/>
</dbReference>
<comment type="similarity">
    <text evidence="1">Belongs to the LysR transcriptional regulatory family.</text>
</comment>
<reference evidence="6" key="1">
    <citation type="submission" date="2022-11" db="EMBL/GenBank/DDBJ databases">
        <title>Hoeflea poritis sp. nov., isolated from scleractinian coral Porites lutea.</title>
        <authorList>
            <person name="Zhang G."/>
            <person name="Wei Q."/>
            <person name="Cai L."/>
        </authorList>
    </citation>
    <scope>NUCLEOTIDE SEQUENCE</scope>
    <source>
        <strain evidence="6">E7-10</strain>
    </source>
</reference>
<gene>
    <name evidence="6" type="ORF">OOZ53_14785</name>
</gene>
<dbReference type="CDD" id="cd05466">
    <property type="entry name" value="PBP2_LTTR_substrate"/>
    <property type="match status" value="1"/>
</dbReference>
<evidence type="ECO:0000313" key="6">
    <source>
        <dbReference type="EMBL" id="MDA4846627.1"/>
    </source>
</evidence>
<proteinExistence type="inferred from homology"/>
<sequence length="329" mass="37029">MQRSRLSLKWLEVFQLAARSGSVQEVASETGLSVSTVSHHIQSLEKRLGVSLLDHNRRPMVLTPAGNVFLRYIEEALSLIRKAEIEAVSGNMIEARSLRLGMVDDFDAEIAPELARTLAAGMRNCEFTHFARPSHEILHLLRNRQMDVGVATRPMDDVSDLVEYPLVRDPFVVVTPISQGMSPEDYLAGKSTIPLIRYSQTQIIGRQIEAQLRRLRISLPNRIEMESNQSIIGMVADGSGWAITTPLSYLRARRFHGQTVLHPFPGKSFARFISIFTAEEYAQGVARMIANTMRRLIHLRTIEPAVQQIRWLEEGFYVLPERSGVNAGV</sequence>